<dbReference type="EMBL" id="MU827303">
    <property type="protein sequence ID" value="KAJ7365343.1"/>
    <property type="molecule type" value="Genomic_DNA"/>
</dbReference>
<proteinExistence type="predicted"/>
<dbReference type="GO" id="GO:1990116">
    <property type="term" value="P:ribosome-associated ubiquitin-dependent protein catabolic process"/>
    <property type="evidence" value="ECO:0007669"/>
    <property type="project" value="TreeGrafter"/>
</dbReference>
<feature type="compositionally biased region" description="Basic and acidic residues" evidence="1">
    <location>
        <begin position="81"/>
        <end position="100"/>
    </location>
</feature>
<dbReference type="PANTHER" id="PTHR15239:SF6">
    <property type="entry name" value="RIBOSOME QUALITY CONTROL COMPLEX SUBUNIT NEMF"/>
    <property type="match status" value="1"/>
</dbReference>
<evidence type="ECO:0000256" key="1">
    <source>
        <dbReference type="SAM" id="MobiDB-lite"/>
    </source>
</evidence>
<comment type="caution">
    <text evidence="3">The sequence shown here is derived from an EMBL/GenBank/DDBJ whole genome shotgun (WGS) entry which is preliminary data.</text>
</comment>
<dbReference type="GO" id="GO:1990112">
    <property type="term" value="C:RQC complex"/>
    <property type="evidence" value="ECO:0007669"/>
    <property type="project" value="TreeGrafter"/>
</dbReference>
<name>A0A9W9YSD0_9CNID</name>
<dbReference type="GO" id="GO:0043023">
    <property type="term" value="F:ribosomal large subunit binding"/>
    <property type="evidence" value="ECO:0007669"/>
    <property type="project" value="TreeGrafter"/>
</dbReference>
<sequence>SAGPAKESKADKRKKEKKGGKGGAYRPGSGKPEKKEYSPSNQNNLSAEQGRKQLDQENNVQSTENLDKNEGNEANFAGASEENKENQTIDNETTNKDKRTPRINPLKKRAIQNMLIWLIWRKILRELLTVKVASDDEAEDLPLKEAVSLLDSLTGIPLSEDLLLFAIPICAPYTAVQNYKYKVKLTPGTARRGKAAKTALNTFLFSKEASQREKDLIKSLKDNDLSRYIPGKVKVSAPNLQKKKRK</sequence>
<feature type="compositionally biased region" description="Basic residues" evidence="1">
    <location>
        <begin position="11"/>
        <end position="20"/>
    </location>
</feature>
<evidence type="ECO:0000313" key="4">
    <source>
        <dbReference type="Proteomes" id="UP001163046"/>
    </source>
</evidence>
<feature type="non-terminal residue" evidence="3">
    <location>
        <position position="1"/>
    </location>
</feature>
<dbReference type="GO" id="GO:0000049">
    <property type="term" value="F:tRNA binding"/>
    <property type="evidence" value="ECO:0007669"/>
    <property type="project" value="TreeGrafter"/>
</dbReference>
<feature type="compositionally biased region" description="Polar residues" evidence="1">
    <location>
        <begin position="38"/>
        <end position="47"/>
    </location>
</feature>
<keyword evidence="4" id="KW-1185">Reference proteome</keyword>
<reference evidence="3" key="1">
    <citation type="submission" date="2023-01" db="EMBL/GenBank/DDBJ databases">
        <title>Genome assembly of the deep-sea coral Lophelia pertusa.</title>
        <authorList>
            <person name="Herrera S."/>
            <person name="Cordes E."/>
        </authorList>
    </citation>
    <scope>NUCLEOTIDE SEQUENCE</scope>
    <source>
        <strain evidence="3">USNM1676648</strain>
        <tissue evidence="3">Polyp</tissue>
    </source>
</reference>
<dbReference type="PANTHER" id="PTHR15239">
    <property type="entry name" value="NUCLEAR EXPORT MEDIATOR FACTOR NEMF"/>
    <property type="match status" value="1"/>
</dbReference>
<dbReference type="OrthoDB" id="6020636at2759"/>
<dbReference type="AlphaFoldDB" id="A0A9W9YSD0"/>
<feature type="region of interest" description="Disordered" evidence="1">
    <location>
        <begin position="1"/>
        <end position="104"/>
    </location>
</feature>
<dbReference type="InterPro" id="IPR021846">
    <property type="entry name" value="NFACT-C"/>
</dbReference>
<dbReference type="InterPro" id="IPR051608">
    <property type="entry name" value="RQC_Subunit_NEMF"/>
</dbReference>
<dbReference type="Proteomes" id="UP001163046">
    <property type="component" value="Unassembled WGS sequence"/>
</dbReference>
<dbReference type="GO" id="GO:0072344">
    <property type="term" value="P:rescue of stalled ribosome"/>
    <property type="evidence" value="ECO:0007669"/>
    <property type="project" value="TreeGrafter"/>
</dbReference>
<accession>A0A9W9YSD0</accession>
<dbReference type="Pfam" id="PF11923">
    <property type="entry name" value="NFACT-C"/>
    <property type="match status" value="1"/>
</dbReference>
<evidence type="ECO:0000313" key="3">
    <source>
        <dbReference type="EMBL" id="KAJ7365343.1"/>
    </source>
</evidence>
<gene>
    <name evidence="3" type="ORF">OS493_005449</name>
</gene>
<organism evidence="3 4">
    <name type="scientific">Desmophyllum pertusum</name>
    <dbReference type="NCBI Taxonomy" id="174260"/>
    <lineage>
        <taxon>Eukaryota</taxon>
        <taxon>Metazoa</taxon>
        <taxon>Cnidaria</taxon>
        <taxon>Anthozoa</taxon>
        <taxon>Hexacorallia</taxon>
        <taxon>Scleractinia</taxon>
        <taxon>Caryophylliina</taxon>
        <taxon>Caryophylliidae</taxon>
        <taxon>Desmophyllum</taxon>
    </lineage>
</organism>
<feature type="domain" description="NFACT protein C-terminal" evidence="2">
    <location>
        <begin position="145"/>
        <end position="236"/>
    </location>
</feature>
<protein>
    <recommendedName>
        <fullName evidence="2">NFACT protein C-terminal domain-containing protein</fullName>
    </recommendedName>
</protein>
<feature type="compositionally biased region" description="Basic and acidic residues" evidence="1">
    <location>
        <begin position="1"/>
        <end position="10"/>
    </location>
</feature>
<evidence type="ECO:0000259" key="2">
    <source>
        <dbReference type="Pfam" id="PF11923"/>
    </source>
</evidence>